<dbReference type="KEGG" id="mthd:A3224_13015"/>
<dbReference type="Proteomes" id="UP000076077">
    <property type="component" value="Chromosome"/>
</dbReference>
<dbReference type="STRING" id="252514.A3224_13015"/>
<dbReference type="EMBL" id="CP014864">
    <property type="protein sequence ID" value="AMX03378.1"/>
    <property type="molecule type" value="Genomic_DNA"/>
</dbReference>
<evidence type="ECO:0000313" key="2">
    <source>
        <dbReference type="Proteomes" id="UP000076077"/>
    </source>
</evidence>
<dbReference type="GeneID" id="76608962"/>
<protein>
    <submittedName>
        <fullName evidence="1">Uncharacterized protein</fullName>
    </submittedName>
</protein>
<accession>A0A143HNW2</accession>
<keyword evidence="2" id="KW-1185">Reference proteome</keyword>
<dbReference type="AlphaFoldDB" id="A0A143HNW2"/>
<gene>
    <name evidence="1" type="ORF">A3224_13015</name>
</gene>
<dbReference type="RefSeq" id="WP_067155458.1">
    <property type="nucleotide sequence ID" value="NZ_CP014864.1"/>
</dbReference>
<sequence>MDYEEFFQEASEREIVLPLDEFSASVTHRLSNEALFHLPLLAMTILLLSKTRRKPKSDELGQLIGECFERTFSGFKGSSQHLGWSANLRMRTVKALTFLEAVSLVEVDRHDSRIKATEFGKKVVSKAVDAQSDLGYTLQLIERNYFDLQIEKQIAMDLE</sequence>
<name>A0A143HNW2_MICTH</name>
<organism evidence="1 2">
    <name type="scientific">Microbulbifer thermotolerans</name>
    <dbReference type="NCBI Taxonomy" id="252514"/>
    <lineage>
        <taxon>Bacteria</taxon>
        <taxon>Pseudomonadati</taxon>
        <taxon>Pseudomonadota</taxon>
        <taxon>Gammaproteobacteria</taxon>
        <taxon>Cellvibrionales</taxon>
        <taxon>Microbulbiferaceae</taxon>
        <taxon>Microbulbifer</taxon>
    </lineage>
</organism>
<evidence type="ECO:0000313" key="1">
    <source>
        <dbReference type="EMBL" id="AMX03378.1"/>
    </source>
</evidence>
<reference evidence="2" key="1">
    <citation type="submission" date="2016-03" db="EMBL/GenBank/DDBJ databases">
        <authorList>
            <person name="Lee Y.-S."/>
            <person name="Choi Y.-L."/>
        </authorList>
    </citation>
    <scope>NUCLEOTIDE SEQUENCE [LARGE SCALE GENOMIC DNA]</scope>
    <source>
        <strain evidence="2">DAU221</strain>
    </source>
</reference>
<dbReference type="OrthoDB" id="6400153at2"/>
<proteinExistence type="predicted"/>